<name>A0A7J6LD59_PERCH</name>
<keyword evidence="3" id="KW-0687">Ribonucleoprotein</keyword>
<gene>
    <name evidence="5" type="primary">RPL4</name>
    <name evidence="5" type="ORF">FOL47_008572</name>
</gene>
<dbReference type="InterPro" id="IPR025755">
    <property type="entry name" value="Ribos_uL4_C_dom"/>
</dbReference>
<evidence type="ECO:0000256" key="3">
    <source>
        <dbReference type="ARBA" id="ARBA00023274"/>
    </source>
</evidence>
<dbReference type="SUPFAM" id="SSF52166">
    <property type="entry name" value="Ribosomal protein L4"/>
    <property type="match status" value="1"/>
</dbReference>
<sequence>MSTARPVVSVYDLSGSSSSTTCAPTVFQAPLRPDLVRSVHSAMAKNKRQARGVKFEAGYETAAASWGTGRAVSRIPRVPGGGTHRSGQGAFGNMCRGGGMFAPLKTWRRWHRKSNLTEKRHAMASAIAASALPPLVMARGHRIGEVPELPLVVAQGAESVQKTKEAVAALEALGAGADLQRVKDSKKVRAGAGKMRNRRYVMRRGPLVVYSEDDGLTKAFRNIPGVELCQVDRLNLLQVAPGGTFGRFIIWTQPAFDRLQQLFGSYRSSAALKTGYRLPRPLMTNADIAKIINSEEVQSVCRPALAPARRVGQKKNALKNRQVMAKLNPGALHRAKLRAQAQEEGTQAHAQKVAAIRARAEQAKKSSKVGKVFYDELTAAYHPAADSESEAESEE</sequence>
<dbReference type="OrthoDB" id="10259785at2759"/>
<dbReference type="InterPro" id="IPR002136">
    <property type="entry name" value="Ribosomal_uL4"/>
</dbReference>
<dbReference type="AlphaFoldDB" id="A0A7J6LD59"/>
<reference evidence="5 6" key="1">
    <citation type="submission" date="2020-04" db="EMBL/GenBank/DDBJ databases">
        <title>Perkinsus chesapeaki whole genome sequence.</title>
        <authorList>
            <person name="Bogema D.R."/>
        </authorList>
    </citation>
    <scope>NUCLEOTIDE SEQUENCE [LARGE SCALE GENOMIC DNA]</scope>
    <source>
        <strain evidence="5">ATCC PRA-425</strain>
    </source>
</reference>
<dbReference type="Gene3D" id="3.40.1370.10">
    <property type="match status" value="1"/>
</dbReference>
<dbReference type="GO" id="GO:1990904">
    <property type="term" value="C:ribonucleoprotein complex"/>
    <property type="evidence" value="ECO:0007669"/>
    <property type="project" value="UniProtKB-KW"/>
</dbReference>
<evidence type="ECO:0000256" key="2">
    <source>
        <dbReference type="ARBA" id="ARBA00022980"/>
    </source>
</evidence>
<proteinExistence type="inferred from homology"/>
<keyword evidence="6" id="KW-1185">Reference proteome</keyword>
<organism evidence="5 6">
    <name type="scientific">Perkinsus chesapeaki</name>
    <name type="common">Clam parasite</name>
    <name type="synonym">Perkinsus andrewsi</name>
    <dbReference type="NCBI Taxonomy" id="330153"/>
    <lineage>
        <taxon>Eukaryota</taxon>
        <taxon>Sar</taxon>
        <taxon>Alveolata</taxon>
        <taxon>Perkinsozoa</taxon>
        <taxon>Perkinsea</taxon>
        <taxon>Perkinsida</taxon>
        <taxon>Perkinsidae</taxon>
        <taxon>Perkinsus</taxon>
    </lineage>
</organism>
<dbReference type="EMBL" id="JAAPAO010000557">
    <property type="protein sequence ID" value="KAF4657149.1"/>
    <property type="molecule type" value="Genomic_DNA"/>
</dbReference>
<dbReference type="Proteomes" id="UP000591131">
    <property type="component" value="Unassembled WGS sequence"/>
</dbReference>
<dbReference type="InterPro" id="IPR045240">
    <property type="entry name" value="Ribosomal_uL4_euk/arch"/>
</dbReference>
<feature type="domain" description="Large ribosomal subunit protein uL4 C-terminal" evidence="4">
    <location>
        <begin position="275"/>
        <end position="344"/>
    </location>
</feature>
<dbReference type="InterPro" id="IPR023574">
    <property type="entry name" value="Ribosomal_uL4_dom_sf"/>
</dbReference>
<dbReference type="GO" id="GO:0005840">
    <property type="term" value="C:ribosome"/>
    <property type="evidence" value="ECO:0007669"/>
    <property type="project" value="UniProtKB-KW"/>
</dbReference>
<dbReference type="FunFam" id="3.40.1370.10:FF:000002">
    <property type="entry name" value="60S ribosomal protein L4"/>
    <property type="match status" value="1"/>
</dbReference>
<comment type="caution">
    <text evidence="5">The sequence shown here is derived from an EMBL/GenBank/DDBJ whole genome shotgun (WGS) entry which is preliminary data.</text>
</comment>
<evidence type="ECO:0000313" key="6">
    <source>
        <dbReference type="Proteomes" id="UP000591131"/>
    </source>
</evidence>
<dbReference type="Pfam" id="PF00573">
    <property type="entry name" value="Ribosomal_L4"/>
    <property type="match status" value="1"/>
</dbReference>
<dbReference type="GO" id="GO:0006412">
    <property type="term" value="P:translation"/>
    <property type="evidence" value="ECO:0007669"/>
    <property type="project" value="InterPro"/>
</dbReference>
<evidence type="ECO:0000259" key="4">
    <source>
        <dbReference type="Pfam" id="PF14374"/>
    </source>
</evidence>
<keyword evidence="2 5" id="KW-0689">Ribosomal protein</keyword>
<comment type="similarity">
    <text evidence="1">Belongs to the universal ribosomal protein uL4 family.</text>
</comment>
<dbReference type="PANTHER" id="PTHR19431">
    <property type="entry name" value="60S RIBOSOMAL PROTEIN L4"/>
    <property type="match status" value="1"/>
</dbReference>
<protein>
    <submittedName>
        <fullName evidence="5">60S ribosomal protein L4</fullName>
    </submittedName>
</protein>
<dbReference type="GO" id="GO:0003735">
    <property type="term" value="F:structural constituent of ribosome"/>
    <property type="evidence" value="ECO:0007669"/>
    <property type="project" value="InterPro"/>
</dbReference>
<evidence type="ECO:0000256" key="1">
    <source>
        <dbReference type="ARBA" id="ARBA00010528"/>
    </source>
</evidence>
<dbReference type="Pfam" id="PF14374">
    <property type="entry name" value="Ribos_L4_asso_C"/>
    <property type="match status" value="1"/>
</dbReference>
<evidence type="ECO:0000313" key="5">
    <source>
        <dbReference type="EMBL" id="KAF4657149.1"/>
    </source>
</evidence>
<accession>A0A7J6LD59</accession>